<dbReference type="EMBL" id="JAUEDM010000003">
    <property type="protein sequence ID" value="KAK3322406.1"/>
    <property type="molecule type" value="Genomic_DNA"/>
</dbReference>
<keyword evidence="2" id="KW-0472">Membrane</keyword>
<keyword evidence="4" id="KW-1185">Reference proteome</keyword>
<evidence type="ECO:0000313" key="4">
    <source>
        <dbReference type="Proteomes" id="UP001283341"/>
    </source>
</evidence>
<evidence type="ECO:0008006" key="5">
    <source>
        <dbReference type="Google" id="ProtNLM"/>
    </source>
</evidence>
<accession>A0AAE0ICD3</accession>
<feature type="region of interest" description="Disordered" evidence="1">
    <location>
        <begin position="156"/>
        <end position="189"/>
    </location>
</feature>
<evidence type="ECO:0000256" key="2">
    <source>
        <dbReference type="SAM" id="Phobius"/>
    </source>
</evidence>
<feature type="compositionally biased region" description="Polar residues" evidence="1">
    <location>
        <begin position="170"/>
        <end position="179"/>
    </location>
</feature>
<gene>
    <name evidence="3" type="ORF">B0H66DRAFT_202512</name>
</gene>
<protein>
    <recommendedName>
        <fullName evidence="5">Apple domain-containing protein</fullName>
    </recommendedName>
</protein>
<proteinExistence type="predicted"/>
<sequence length="296" mass="31663">MENEKEAGGAIVSVTASNGTVVTADQATFLEHEKNPGIEVRQHSNLEVAEPRPGLSVNRTWEKPSGLPEPALRSIVLGPEPPHVVVETPAFHHLGLADDEKGNNKSPPPLPTVLFGVKRQTFWIGVAVSVFLAVTAIAVGIGVGVARRNISTVADTPTTTTTTATSDDPNNSGAGSPSHNRFPVPTAQGWTGPGQNIQCPVNNLTLYTSTAATSEARSYIFFCGRDYPWEKGSIDLMSTPMDSMSDCIDLCAIADKCVAASWGMYQGKNICFIKSHVANAQWNPGWYFAVSDQVNR</sequence>
<dbReference type="Proteomes" id="UP001283341">
    <property type="component" value="Unassembled WGS sequence"/>
</dbReference>
<keyword evidence="2" id="KW-0812">Transmembrane</keyword>
<evidence type="ECO:0000313" key="3">
    <source>
        <dbReference type="EMBL" id="KAK3322406.1"/>
    </source>
</evidence>
<organism evidence="3 4">
    <name type="scientific">Apodospora peruviana</name>
    <dbReference type="NCBI Taxonomy" id="516989"/>
    <lineage>
        <taxon>Eukaryota</taxon>
        <taxon>Fungi</taxon>
        <taxon>Dikarya</taxon>
        <taxon>Ascomycota</taxon>
        <taxon>Pezizomycotina</taxon>
        <taxon>Sordariomycetes</taxon>
        <taxon>Sordariomycetidae</taxon>
        <taxon>Sordariales</taxon>
        <taxon>Lasiosphaeriaceae</taxon>
        <taxon>Apodospora</taxon>
    </lineage>
</organism>
<evidence type="ECO:0000256" key="1">
    <source>
        <dbReference type="SAM" id="MobiDB-lite"/>
    </source>
</evidence>
<reference evidence="3" key="2">
    <citation type="submission" date="2023-06" db="EMBL/GenBank/DDBJ databases">
        <authorList>
            <consortium name="Lawrence Berkeley National Laboratory"/>
            <person name="Haridas S."/>
            <person name="Hensen N."/>
            <person name="Bonometti L."/>
            <person name="Westerberg I."/>
            <person name="Brannstrom I.O."/>
            <person name="Guillou S."/>
            <person name="Cros-Aarteil S."/>
            <person name="Calhoun S."/>
            <person name="Kuo A."/>
            <person name="Mondo S."/>
            <person name="Pangilinan J."/>
            <person name="Riley R."/>
            <person name="Labutti K."/>
            <person name="Andreopoulos B."/>
            <person name="Lipzen A."/>
            <person name="Chen C."/>
            <person name="Yanf M."/>
            <person name="Daum C."/>
            <person name="Ng V."/>
            <person name="Clum A."/>
            <person name="Steindorff A."/>
            <person name="Ohm R."/>
            <person name="Martin F."/>
            <person name="Silar P."/>
            <person name="Natvig D."/>
            <person name="Lalanne C."/>
            <person name="Gautier V."/>
            <person name="Ament-Velasquez S.L."/>
            <person name="Kruys A."/>
            <person name="Hutchinson M.I."/>
            <person name="Powell A.J."/>
            <person name="Barry K."/>
            <person name="Miller A.N."/>
            <person name="Grigoriev I.V."/>
            <person name="Debuchy R."/>
            <person name="Gladieux P."/>
            <person name="Thoren M.H."/>
            <person name="Johannesson H."/>
        </authorList>
    </citation>
    <scope>NUCLEOTIDE SEQUENCE</scope>
    <source>
        <strain evidence="3">CBS 118394</strain>
    </source>
</reference>
<reference evidence="3" key="1">
    <citation type="journal article" date="2023" name="Mol. Phylogenet. Evol.">
        <title>Genome-scale phylogeny and comparative genomics of the fungal order Sordariales.</title>
        <authorList>
            <person name="Hensen N."/>
            <person name="Bonometti L."/>
            <person name="Westerberg I."/>
            <person name="Brannstrom I.O."/>
            <person name="Guillou S."/>
            <person name="Cros-Aarteil S."/>
            <person name="Calhoun S."/>
            <person name="Haridas S."/>
            <person name="Kuo A."/>
            <person name="Mondo S."/>
            <person name="Pangilinan J."/>
            <person name="Riley R."/>
            <person name="LaButti K."/>
            <person name="Andreopoulos B."/>
            <person name="Lipzen A."/>
            <person name="Chen C."/>
            <person name="Yan M."/>
            <person name="Daum C."/>
            <person name="Ng V."/>
            <person name="Clum A."/>
            <person name="Steindorff A."/>
            <person name="Ohm R.A."/>
            <person name="Martin F."/>
            <person name="Silar P."/>
            <person name="Natvig D.O."/>
            <person name="Lalanne C."/>
            <person name="Gautier V."/>
            <person name="Ament-Velasquez S.L."/>
            <person name="Kruys A."/>
            <person name="Hutchinson M.I."/>
            <person name="Powell A.J."/>
            <person name="Barry K."/>
            <person name="Miller A.N."/>
            <person name="Grigoriev I.V."/>
            <person name="Debuchy R."/>
            <person name="Gladieux P."/>
            <person name="Hiltunen Thoren M."/>
            <person name="Johannesson H."/>
        </authorList>
    </citation>
    <scope>NUCLEOTIDE SEQUENCE</scope>
    <source>
        <strain evidence="3">CBS 118394</strain>
    </source>
</reference>
<name>A0AAE0ICD3_9PEZI</name>
<feature type="transmembrane region" description="Helical" evidence="2">
    <location>
        <begin position="122"/>
        <end position="146"/>
    </location>
</feature>
<feature type="compositionally biased region" description="Low complexity" evidence="1">
    <location>
        <begin position="156"/>
        <end position="169"/>
    </location>
</feature>
<dbReference type="AlphaFoldDB" id="A0AAE0ICD3"/>
<comment type="caution">
    <text evidence="3">The sequence shown here is derived from an EMBL/GenBank/DDBJ whole genome shotgun (WGS) entry which is preliminary data.</text>
</comment>
<keyword evidence="2" id="KW-1133">Transmembrane helix</keyword>